<dbReference type="SMART" id="SM00220">
    <property type="entry name" value="S_TKc"/>
    <property type="match status" value="1"/>
</dbReference>
<evidence type="ECO:0000256" key="7">
    <source>
        <dbReference type="SAM" id="Coils"/>
    </source>
</evidence>
<comment type="caution">
    <text evidence="10">The sequence shown here is derived from an EMBL/GenBank/DDBJ whole genome shotgun (WGS) entry which is preliminary data.</text>
</comment>
<evidence type="ECO:0000256" key="4">
    <source>
        <dbReference type="ARBA" id="ARBA00022777"/>
    </source>
</evidence>
<feature type="domain" description="Protein kinase" evidence="9">
    <location>
        <begin position="676"/>
        <end position="984"/>
    </location>
</feature>
<feature type="compositionally biased region" description="Low complexity" evidence="8">
    <location>
        <begin position="512"/>
        <end position="537"/>
    </location>
</feature>
<feature type="region of interest" description="Disordered" evidence="8">
    <location>
        <begin position="405"/>
        <end position="477"/>
    </location>
</feature>
<dbReference type="PROSITE" id="PS00108">
    <property type="entry name" value="PROTEIN_KINASE_ST"/>
    <property type="match status" value="1"/>
</dbReference>
<dbReference type="EMBL" id="BSDZ01000078">
    <property type="protein sequence ID" value="GLI67310.1"/>
    <property type="molecule type" value="Genomic_DNA"/>
</dbReference>
<keyword evidence="11" id="KW-1185">Reference proteome</keyword>
<feature type="region of interest" description="Disordered" evidence="8">
    <location>
        <begin position="1004"/>
        <end position="1039"/>
    </location>
</feature>
<evidence type="ECO:0000313" key="11">
    <source>
        <dbReference type="Proteomes" id="UP001165090"/>
    </source>
</evidence>
<organism evidence="10 11">
    <name type="scientific">Volvox africanus</name>
    <dbReference type="NCBI Taxonomy" id="51714"/>
    <lineage>
        <taxon>Eukaryota</taxon>
        <taxon>Viridiplantae</taxon>
        <taxon>Chlorophyta</taxon>
        <taxon>core chlorophytes</taxon>
        <taxon>Chlorophyceae</taxon>
        <taxon>CS clade</taxon>
        <taxon>Chlamydomonadales</taxon>
        <taxon>Volvocaceae</taxon>
        <taxon>Volvox</taxon>
    </lineage>
</organism>
<reference evidence="10 11" key="1">
    <citation type="journal article" date="2023" name="IScience">
        <title>Expanded male sex-determining region conserved during the evolution of homothallism in the green alga Volvox.</title>
        <authorList>
            <person name="Yamamoto K."/>
            <person name="Matsuzaki R."/>
            <person name="Mahakham W."/>
            <person name="Heman W."/>
            <person name="Sekimoto H."/>
            <person name="Kawachi M."/>
            <person name="Minakuchi Y."/>
            <person name="Toyoda A."/>
            <person name="Nozaki H."/>
        </authorList>
    </citation>
    <scope>NUCLEOTIDE SEQUENCE [LARGE SCALE GENOMIC DNA]</scope>
    <source>
        <strain evidence="10 11">NIES-4468</strain>
    </source>
</reference>
<sequence length="1550" mass="158484">MAEKTAETAAAAAAAAAAATAEASSGARGTGVATADPAIMASGTHGSGPCSAPGLARDRPCSAPEWHRTRFQEGGDTGYSEANGCAAPVHTAAAVAVSAPVEERLEGVPTIRVLPQDPNNCSGAGRGCSSSGSSCGPASAASAAAPQNPTGSVGVGGGFNAMVAGGRVVVGRTTGRPPHLRASSLTSLLGAQGYQVMSPAAAMSAGTFRGPPAAAVNASTAWPSPTAAIGASGQAEAPPQVSIQQQVSFGPCNYSHQQQEPLTLCAVGTSVRTSVSQEAPVRATSANQEAPGKTATEDSNGTGAGAGGVGGSGVGVMESRHVTGWASSPQPPPPRKPALPPEARASSAAAARAAAAAAGAGSAVADTVTAADGAVVPVRRRPTSLRTAPTSQPRDLLHQVRRAASVDGMGSSSPIPHDEAPSPAGLHRRPRVNIAAPGATEHHPVEETARPGARVKKKSSAVGASGGACGAIKGSGGSTAAKALVGRKGSNRGAAAAAGGSGGGKVGKAGKRGFSATKAARAQAPAGAEGPAASAGTVGRSGAAAAVGTAAGAWGSTDNGRPAGLGVAGGLLLRRVAPDLSVIPEETGSASGSMGASEVGSGQMTQKIAPQGVDTQGAVNTSNDATFSGGLASSVMPAVAAALLSGSIPETPAFTRIILKQKARRGVPRELDAESFQLGRILGSGSFATVYLARQVDTGAKVVVKRLDRRPGGRTAQSEAENEVAVLNRAGSHPNLVEFRGWYRDPRDGVMCLVMGYCSGGTLAQLIKNPPASEAGRGPGGGGDAAGAFGTIVSAGGAGGSAALDGGALEADALAAAALQRASYFPEDVVMFWFVQLLLALHHLHGRKIMHRDLKPDNIFLASKRRVIKLGDLGVAKQLEGTFELAITCLGTPYYMSPECLASRPYTYASDIWSLGCVLYEMAARRTAFEALGLPQLMFKILRVAYDPLPPQFSRPFQQLVNSMLRADPDDRPTTQDLLSHPFVRRHLKRLMDISARKVTSRVPADRVSAMPPKVKASEARSAVKKLERASGGGKRRPGANAAAAAVDDLAAGAGLRPFSTGGVGGGGAGGRVNSPRAYGGAVATGAGAGCSGASGGGARVKNVLQWDSGARYEARRQQQVEMRFRAREFEQRITREQVRQQRRERDPAVRAREAELEALRQELLARRERKQAQVAEQEILEARLSEPHLILGDEMAAFRTRNKLRRTRLGLASPGAESPGFNFDEGEEADEHYFQDGDGVEIPEEYDFADNEGEDEEQYEDGEHNASGQSAVAGVGDDGGDCATAGDAVIPSNDGADSRVATMPSGCGPGDDAAGDSVGRTAETTVAVVGPEAEAEVPLISDIGQELIDQALLDSLAEEERQRASVLQNGSVEWQQALPSLTGRELYATTSSSARAVSMARSVSSASSRLVNAENGAAGGASMIITPRGDPAMDVTTQMHQHAVERQQEQQPHQVSGPLDEHGPYHHEQLLRLPGTLRKQHPRLRHFLQQQVLEATRKAASGDDEGCTDDEVLENLDAAEAASAQTWGTAPLGALALATGGEMDGGISG</sequence>
<feature type="region of interest" description="Disordered" evidence="8">
    <location>
        <begin position="274"/>
        <end position="346"/>
    </location>
</feature>
<keyword evidence="7" id="KW-0175">Coiled coil</keyword>
<evidence type="ECO:0000256" key="5">
    <source>
        <dbReference type="ARBA" id="ARBA00022840"/>
    </source>
</evidence>
<dbReference type="SUPFAM" id="SSF56112">
    <property type="entry name" value="Protein kinase-like (PK-like)"/>
    <property type="match status" value="1"/>
</dbReference>
<dbReference type="PROSITE" id="PS00107">
    <property type="entry name" value="PROTEIN_KINASE_ATP"/>
    <property type="match status" value="1"/>
</dbReference>
<evidence type="ECO:0000259" key="9">
    <source>
        <dbReference type="PROSITE" id="PS50011"/>
    </source>
</evidence>
<evidence type="ECO:0000256" key="8">
    <source>
        <dbReference type="SAM" id="MobiDB-lite"/>
    </source>
</evidence>
<feature type="compositionally biased region" description="Gly residues" evidence="8">
    <location>
        <begin position="464"/>
        <end position="477"/>
    </location>
</feature>
<feature type="region of interest" description="Disordered" evidence="8">
    <location>
        <begin position="492"/>
        <end position="537"/>
    </location>
</feature>
<feature type="region of interest" description="Disordered" evidence="8">
    <location>
        <begin position="1"/>
        <end position="31"/>
    </location>
</feature>
<dbReference type="PANTHER" id="PTHR43671">
    <property type="entry name" value="SERINE/THREONINE-PROTEIN KINASE NEK"/>
    <property type="match status" value="1"/>
</dbReference>
<keyword evidence="2" id="KW-0808">Transferase</keyword>
<name>A0ABQ5SCN9_9CHLO</name>
<comment type="similarity">
    <text evidence="1">Belongs to the protein kinase superfamily. NEK Ser/Thr protein kinase family. NIMA subfamily.</text>
</comment>
<evidence type="ECO:0000256" key="1">
    <source>
        <dbReference type="ARBA" id="ARBA00010886"/>
    </source>
</evidence>
<dbReference type="Proteomes" id="UP001165090">
    <property type="component" value="Unassembled WGS sequence"/>
</dbReference>
<keyword evidence="4" id="KW-0418">Kinase</keyword>
<evidence type="ECO:0000256" key="3">
    <source>
        <dbReference type="ARBA" id="ARBA00022741"/>
    </source>
</evidence>
<dbReference type="InterPro" id="IPR000719">
    <property type="entry name" value="Prot_kinase_dom"/>
</dbReference>
<dbReference type="PANTHER" id="PTHR43671:SF66">
    <property type="entry name" value="SERINE_THREONINE-PROTEIN KINASE NEK2"/>
    <property type="match status" value="1"/>
</dbReference>
<dbReference type="InterPro" id="IPR008271">
    <property type="entry name" value="Ser/Thr_kinase_AS"/>
</dbReference>
<feature type="compositionally biased region" description="Pro residues" evidence="8">
    <location>
        <begin position="329"/>
        <end position="340"/>
    </location>
</feature>
<keyword evidence="5 6" id="KW-0067">ATP-binding</keyword>
<feature type="coiled-coil region" evidence="7">
    <location>
        <begin position="1150"/>
        <end position="1186"/>
    </location>
</feature>
<accession>A0ABQ5SCN9</accession>
<evidence type="ECO:0000256" key="6">
    <source>
        <dbReference type="PROSITE-ProRule" id="PRU10141"/>
    </source>
</evidence>
<feature type="compositionally biased region" description="Basic and acidic residues" evidence="8">
    <location>
        <begin position="440"/>
        <end position="449"/>
    </location>
</feature>
<dbReference type="Pfam" id="PF00069">
    <property type="entry name" value="Pkinase"/>
    <property type="match status" value="2"/>
</dbReference>
<keyword evidence="3 6" id="KW-0547">Nucleotide-binding</keyword>
<feature type="compositionally biased region" description="Gly residues" evidence="8">
    <location>
        <begin position="302"/>
        <end position="314"/>
    </location>
</feature>
<proteinExistence type="inferred from homology"/>
<dbReference type="Gene3D" id="1.10.510.10">
    <property type="entry name" value="Transferase(Phosphotransferase) domain 1"/>
    <property type="match status" value="2"/>
</dbReference>
<dbReference type="InterPro" id="IPR050660">
    <property type="entry name" value="NEK_Ser/Thr_kinase"/>
</dbReference>
<feature type="non-terminal residue" evidence="10">
    <location>
        <position position="1550"/>
    </location>
</feature>
<feature type="binding site" evidence="6">
    <location>
        <position position="705"/>
    </location>
    <ligand>
        <name>ATP</name>
        <dbReference type="ChEBI" id="CHEBI:30616"/>
    </ligand>
</feature>
<evidence type="ECO:0000313" key="10">
    <source>
        <dbReference type="EMBL" id="GLI67310.1"/>
    </source>
</evidence>
<dbReference type="PROSITE" id="PS50011">
    <property type="entry name" value="PROTEIN_KINASE_DOM"/>
    <property type="match status" value="1"/>
</dbReference>
<gene>
    <name evidence="10" type="ORF">VaNZ11_011496</name>
</gene>
<dbReference type="InterPro" id="IPR017441">
    <property type="entry name" value="Protein_kinase_ATP_BS"/>
</dbReference>
<protein>
    <recommendedName>
        <fullName evidence="9">Protein kinase domain-containing protein</fullName>
    </recommendedName>
</protein>
<feature type="compositionally biased region" description="Low complexity" evidence="8">
    <location>
        <begin position="7"/>
        <end position="23"/>
    </location>
</feature>
<dbReference type="InterPro" id="IPR011009">
    <property type="entry name" value="Kinase-like_dom_sf"/>
</dbReference>
<evidence type="ECO:0000256" key="2">
    <source>
        <dbReference type="ARBA" id="ARBA00022679"/>
    </source>
</evidence>